<keyword evidence="2" id="KW-0479">Metal-binding</keyword>
<dbReference type="SMART" id="SM00235">
    <property type="entry name" value="ZnMc"/>
    <property type="match status" value="1"/>
</dbReference>
<feature type="domain" description="Peptidase metallopeptidase" evidence="6">
    <location>
        <begin position="33"/>
        <end position="179"/>
    </location>
</feature>
<keyword evidence="4" id="KW-0862">Zinc</keyword>
<evidence type="ECO:0000259" key="6">
    <source>
        <dbReference type="SMART" id="SM00235"/>
    </source>
</evidence>
<dbReference type="STRING" id="1400520.LFAB_15965"/>
<reference evidence="7 8" key="1">
    <citation type="journal article" date="2014" name="Genome Announc.">
        <title>Genome Sequence of Lactobacillus fabifermentans Strain T30PCM01, Isolated from Fermenting Grape Marc.</title>
        <authorList>
            <person name="Treu L."/>
            <person name="Vendramin V."/>
            <person name="Bovo B."/>
            <person name="Giacomini A."/>
            <person name="Corich V."/>
            <person name="Campanaro S."/>
        </authorList>
    </citation>
    <scope>NUCLEOTIDE SEQUENCE [LARGE SCALE GENOMIC DNA]</scope>
    <source>
        <strain evidence="7 8">T30PCM01</strain>
    </source>
</reference>
<evidence type="ECO:0000256" key="2">
    <source>
        <dbReference type="ARBA" id="ARBA00022723"/>
    </source>
</evidence>
<accession>W6T490</accession>
<dbReference type="Pfam" id="PF00413">
    <property type="entry name" value="Peptidase_M10"/>
    <property type="match status" value="1"/>
</dbReference>
<proteinExistence type="predicted"/>
<organism evidence="7 8">
    <name type="scientific">Lactiplantibacillus fabifermentans T30PCM01</name>
    <dbReference type="NCBI Taxonomy" id="1400520"/>
    <lineage>
        <taxon>Bacteria</taxon>
        <taxon>Bacillati</taxon>
        <taxon>Bacillota</taxon>
        <taxon>Bacilli</taxon>
        <taxon>Lactobacillales</taxon>
        <taxon>Lactobacillaceae</taxon>
        <taxon>Lactiplantibacillus</taxon>
    </lineage>
</organism>
<dbReference type="Proteomes" id="UP000019247">
    <property type="component" value="Unassembled WGS sequence"/>
</dbReference>
<dbReference type="PATRIC" id="fig|1400520.3.peg.3134"/>
<dbReference type="GO" id="GO:0006508">
    <property type="term" value="P:proteolysis"/>
    <property type="evidence" value="ECO:0007669"/>
    <property type="project" value="UniProtKB-KW"/>
</dbReference>
<feature type="chain" id="PRO_5004881078" evidence="5">
    <location>
        <begin position="28"/>
        <end position="184"/>
    </location>
</feature>
<dbReference type="EMBL" id="AWWK01000086">
    <property type="protein sequence ID" value="ETY72762.1"/>
    <property type="molecule type" value="Genomic_DNA"/>
</dbReference>
<dbReference type="OrthoDB" id="2148705at2"/>
<dbReference type="InterPro" id="IPR001818">
    <property type="entry name" value="Pept_M10_metallopeptidase"/>
</dbReference>
<dbReference type="SUPFAM" id="SSF55486">
    <property type="entry name" value="Metalloproteases ('zincins'), catalytic domain"/>
    <property type="match status" value="1"/>
</dbReference>
<dbReference type="eggNOG" id="COG5549">
    <property type="taxonomic scope" value="Bacteria"/>
</dbReference>
<dbReference type="RefSeq" id="WP_024625642.1">
    <property type="nucleotide sequence ID" value="NZ_KK036532.1"/>
</dbReference>
<dbReference type="PRINTS" id="PR00138">
    <property type="entry name" value="MATRIXIN"/>
</dbReference>
<sequence length="184" mass="20533">MKRAKIRLGLVTLTAMLALSASPVAQASATPFGYDRWPHPRVTYVVSGSAYYRRVFQTAIRAWNATGQFKFVPGSAAHHQVTLSTSNATNGQYYHLAGITYSTAGSNDIFTKARVILLNRNMNAYRYTYWNRVHVAEHELGHVIGLAHSRDHASVMLANNRYNGISHADAAAVRQRYRIRAGRL</sequence>
<evidence type="ECO:0000313" key="8">
    <source>
        <dbReference type="Proteomes" id="UP000019247"/>
    </source>
</evidence>
<comment type="caution">
    <text evidence="7">The sequence shown here is derived from an EMBL/GenBank/DDBJ whole genome shotgun (WGS) entry which is preliminary data.</text>
</comment>
<dbReference type="Gene3D" id="3.40.390.10">
    <property type="entry name" value="Collagenase (Catalytic Domain)"/>
    <property type="match status" value="1"/>
</dbReference>
<dbReference type="HOGENOM" id="CLU_100551_0_0_9"/>
<dbReference type="GO" id="GO:0008270">
    <property type="term" value="F:zinc ion binding"/>
    <property type="evidence" value="ECO:0007669"/>
    <property type="project" value="InterPro"/>
</dbReference>
<dbReference type="GO" id="GO:0031012">
    <property type="term" value="C:extracellular matrix"/>
    <property type="evidence" value="ECO:0007669"/>
    <property type="project" value="InterPro"/>
</dbReference>
<dbReference type="InterPro" id="IPR006026">
    <property type="entry name" value="Peptidase_Metallo"/>
</dbReference>
<name>W6T490_9LACO</name>
<feature type="signal peptide" evidence="5">
    <location>
        <begin position="1"/>
        <end position="27"/>
    </location>
</feature>
<gene>
    <name evidence="7" type="ORF">LFAB_15965</name>
</gene>
<dbReference type="InterPro" id="IPR024079">
    <property type="entry name" value="MetalloPept_cat_dom_sf"/>
</dbReference>
<evidence type="ECO:0000256" key="4">
    <source>
        <dbReference type="ARBA" id="ARBA00022833"/>
    </source>
</evidence>
<evidence type="ECO:0000256" key="1">
    <source>
        <dbReference type="ARBA" id="ARBA00022670"/>
    </source>
</evidence>
<evidence type="ECO:0000256" key="3">
    <source>
        <dbReference type="ARBA" id="ARBA00022801"/>
    </source>
</evidence>
<evidence type="ECO:0000256" key="5">
    <source>
        <dbReference type="SAM" id="SignalP"/>
    </source>
</evidence>
<keyword evidence="1" id="KW-0645">Protease</keyword>
<dbReference type="AlphaFoldDB" id="W6T490"/>
<protein>
    <submittedName>
        <fullName evidence="7">Peptidase M10</fullName>
    </submittedName>
</protein>
<dbReference type="InterPro" id="IPR021190">
    <property type="entry name" value="Pept_M10A"/>
</dbReference>
<keyword evidence="3" id="KW-0378">Hydrolase</keyword>
<keyword evidence="5" id="KW-0732">Signal</keyword>
<evidence type="ECO:0000313" key="7">
    <source>
        <dbReference type="EMBL" id="ETY72762.1"/>
    </source>
</evidence>
<dbReference type="GO" id="GO:0004222">
    <property type="term" value="F:metalloendopeptidase activity"/>
    <property type="evidence" value="ECO:0007669"/>
    <property type="project" value="InterPro"/>
</dbReference>